<comment type="similarity">
    <text evidence="2">Belongs to the SusD family.</text>
</comment>
<evidence type="ECO:0000259" key="7">
    <source>
        <dbReference type="Pfam" id="PF14322"/>
    </source>
</evidence>
<keyword evidence="3" id="KW-0732">Signal</keyword>
<proteinExistence type="inferred from homology"/>
<evidence type="ECO:0000256" key="2">
    <source>
        <dbReference type="ARBA" id="ARBA00006275"/>
    </source>
</evidence>
<dbReference type="InterPro" id="IPR033985">
    <property type="entry name" value="SusD-like_N"/>
</dbReference>
<dbReference type="EMBL" id="JAPJUH010000004">
    <property type="protein sequence ID" value="MCX3266238.1"/>
    <property type="molecule type" value="Genomic_DNA"/>
</dbReference>
<dbReference type="SUPFAM" id="SSF48452">
    <property type="entry name" value="TPR-like"/>
    <property type="match status" value="1"/>
</dbReference>
<comment type="caution">
    <text evidence="8">The sequence shown here is derived from an EMBL/GenBank/DDBJ whole genome shotgun (WGS) entry which is preliminary data.</text>
</comment>
<dbReference type="AlphaFoldDB" id="A0A9X3DJW2"/>
<feature type="domain" description="RagB/SusD" evidence="6">
    <location>
        <begin position="334"/>
        <end position="418"/>
    </location>
</feature>
<dbReference type="RefSeq" id="WP_266270239.1">
    <property type="nucleotide sequence ID" value="NZ_JAPJUH010000004.1"/>
</dbReference>
<evidence type="ECO:0000313" key="9">
    <source>
        <dbReference type="Proteomes" id="UP001142592"/>
    </source>
</evidence>
<evidence type="ECO:0000259" key="6">
    <source>
        <dbReference type="Pfam" id="PF07980"/>
    </source>
</evidence>
<feature type="domain" description="SusD-like N-terminal" evidence="7">
    <location>
        <begin position="23"/>
        <end position="223"/>
    </location>
</feature>
<dbReference type="CDD" id="cd08977">
    <property type="entry name" value="SusD"/>
    <property type="match status" value="1"/>
</dbReference>
<keyword evidence="9" id="KW-1185">Reference proteome</keyword>
<accession>A0A9X3DJW2</accession>
<comment type="subcellular location">
    <subcellularLocation>
        <location evidence="1">Cell outer membrane</location>
    </subcellularLocation>
</comment>
<dbReference type="InterPro" id="IPR012944">
    <property type="entry name" value="SusD_RagB_dom"/>
</dbReference>
<dbReference type="PROSITE" id="PS51257">
    <property type="entry name" value="PROKAR_LIPOPROTEIN"/>
    <property type="match status" value="1"/>
</dbReference>
<name>A0A9X3DJW2_9SPHI</name>
<evidence type="ECO:0000256" key="5">
    <source>
        <dbReference type="ARBA" id="ARBA00023237"/>
    </source>
</evidence>
<evidence type="ECO:0000256" key="3">
    <source>
        <dbReference type="ARBA" id="ARBA00022729"/>
    </source>
</evidence>
<dbReference type="GO" id="GO:0009279">
    <property type="term" value="C:cell outer membrane"/>
    <property type="evidence" value="ECO:0007669"/>
    <property type="project" value="UniProtKB-SubCell"/>
</dbReference>
<dbReference type="Gene3D" id="1.25.40.390">
    <property type="match status" value="1"/>
</dbReference>
<reference evidence="8" key="1">
    <citation type="submission" date="2022-11" db="EMBL/GenBank/DDBJ databases">
        <authorList>
            <person name="Graham C."/>
            <person name="Newman J.D."/>
        </authorList>
    </citation>
    <scope>NUCLEOTIDE SEQUENCE</scope>
    <source>
        <strain evidence="8">DSM 19486</strain>
    </source>
</reference>
<gene>
    <name evidence="8" type="ORF">OQZ29_15880</name>
</gene>
<protein>
    <submittedName>
        <fullName evidence="8">RagB/SusD family nutrient uptake outer membrane protein</fullName>
    </submittedName>
</protein>
<dbReference type="Pfam" id="PF07980">
    <property type="entry name" value="SusD_RagB"/>
    <property type="match status" value="1"/>
</dbReference>
<dbReference type="Pfam" id="PF14322">
    <property type="entry name" value="SusD-like_3"/>
    <property type="match status" value="1"/>
</dbReference>
<evidence type="ECO:0000256" key="1">
    <source>
        <dbReference type="ARBA" id="ARBA00004442"/>
    </source>
</evidence>
<keyword evidence="4" id="KW-0472">Membrane</keyword>
<evidence type="ECO:0000313" key="8">
    <source>
        <dbReference type="EMBL" id="MCX3266238.1"/>
    </source>
</evidence>
<keyword evidence="5" id="KW-0998">Cell outer membrane</keyword>
<evidence type="ECO:0000256" key="4">
    <source>
        <dbReference type="ARBA" id="ARBA00023136"/>
    </source>
</evidence>
<sequence>MKTSILMALGLSGLLIVGSSCKKFIDVKPELNISDELTIVDGNSAQTAVRGIYNQLQSNDYYGYTFQTLGLFSGDNVQYVGSQTVNQQLTNHTVLADLAAVGNSWAAIYNTINRANNVIAKVSALPVSTTFTETLRNQLVGEAYFLRALAYFDLARTWGGVQLVTTPTTSAADQTLAKRSTLAETYAQVLRDLAQAETLLPNTTNRIRATRKTAYALHARVALYQKDYTNAAAYATRLIEDTNYALTGPYNSFFAANATVTQESVFELQYNINVTNSQAYNWQPSSNGGVGWVTPTPAVATLLLNTAVSGNRNSLILTQTTGGVTRYFGNLYYRTAGTDPIYLIRIAELYLIRAEALAQLNDLAGATRDLNAVRSRAGLTGTTATTQANLILAIESENRLEFAFEDHRWYDLIRTGRAGTILGISDPNKLLLPIPYAQLLIDPNLSQNPGY</sequence>
<dbReference type="InterPro" id="IPR011990">
    <property type="entry name" value="TPR-like_helical_dom_sf"/>
</dbReference>
<dbReference type="Proteomes" id="UP001142592">
    <property type="component" value="Unassembled WGS sequence"/>
</dbReference>
<organism evidence="8 9">
    <name type="scientific">Pedobacter agri</name>
    <dbReference type="NCBI Taxonomy" id="454586"/>
    <lineage>
        <taxon>Bacteria</taxon>
        <taxon>Pseudomonadati</taxon>
        <taxon>Bacteroidota</taxon>
        <taxon>Sphingobacteriia</taxon>
        <taxon>Sphingobacteriales</taxon>
        <taxon>Sphingobacteriaceae</taxon>
        <taxon>Pedobacter</taxon>
    </lineage>
</organism>